<keyword evidence="7" id="KW-0961">Cell wall biogenesis/degradation</keyword>
<dbReference type="InterPro" id="IPR006626">
    <property type="entry name" value="PbH1"/>
</dbReference>
<dbReference type="EMBL" id="VOIH02000002">
    <property type="protein sequence ID" value="KAF3453366.1"/>
    <property type="molecule type" value="Genomic_DNA"/>
</dbReference>
<keyword evidence="3" id="KW-0134">Cell wall</keyword>
<dbReference type="FunFam" id="2.160.20.10:FF:000004">
    <property type="entry name" value="Pectin lyase-like superfamily protein"/>
    <property type="match status" value="1"/>
</dbReference>
<dbReference type="GO" id="GO:0005975">
    <property type="term" value="P:carbohydrate metabolic process"/>
    <property type="evidence" value="ECO:0007669"/>
    <property type="project" value="InterPro"/>
</dbReference>
<evidence type="ECO:0000256" key="1">
    <source>
        <dbReference type="ARBA" id="ARBA00004191"/>
    </source>
</evidence>
<dbReference type="InterPro" id="IPR011050">
    <property type="entry name" value="Pectin_lyase_fold/virulence"/>
</dbReference>
<protein>
    <recommendedName>
        <fullName evidence="12">Exopolygalacturonase</fullName>
    </recommendedName>
</protein>
<evidence type="ECO:0000256" key="2">
    <source>
        <dbReference type="ARBA" id="ARBA00008834"/>
    </source>
</evidence>
<name>A0A8K0MP04_9ROSA</name>
<dbReference type="GO" id="GO:0004650">
    <property type="term" value="F:polygalacturonase activity"/>
    <property type="evidence" value="ECO:0007669"/>
    <property type="project" value="InterPro"/>
</dbReference>
<evidence type="ECO:0000256" key="6">
    <source>
        <dbReference type="ARBA" id="ARBA00023295"/>
    </source>
</evidence>
<accession>A0A8K0MP04</accession>
<keyword evidence="4" id="KW-0964">Secreted</keyword>
<keyword evidence="6 9" id="KW-0326">Glycosidase</keyword>
<dbReference type="AlphaFoldDB" id="A0A8K0MP04"/>
<evidence type="ECO:0000256" key="3">
    <source>
        <dbReference type="ARBA" id="ARBA00022512"/>
    </source>
</evidence>
<dbReference type="InterPro" id="IPR000743">
    <property type="entry name" value="Glyco_hydro_28"/>
</dbReference>
<evidence type="ECO:0008006" key="12">
    <source>
        <dbReference type="Google" id="ProtNLM"/>
    </source>
</evidence>
<reference evidence="10" key="1">
    <citation type="submission" date="2020-03" db="EMBL/GenBank/DDBJ databases">
        <title>A high-quality chromosome-level genome assembly of a woody plant with both climbing and erect habits, Rhamnella rubrinervis.</title>
        <authorList>
            <person name="Lu Z."/>
            <person name="Yang Y."/>
            <person name="Zhu X."/>
            <person name="Sun Y."/>
        </authorList>
    </citation>
    <scope>NUCLEOTIDE SEQUENCE</scope>
    <source>
        <strain evidence="10">BYM</strain>
        <tissue evidence="10">Leaf</tissue>
    </source>
</reference>
<evidence type="ECO:0000256" key="8">
    <source>
        <dbReference type="PROSITE-ProRule" id="PRU10052"/>
    </source>
</evidence>
<gene>
    <name evidence="10" type="ORF">FNV43_RR03806</name>
</gene>
<evidence type="ECO:0000256" key="7">
    <source>
        <dbReference type="ARBA" id="ARBA00023316"/>
    </source>
</evidence>
<dbReference type="PROSITE" id="PS00502">
    <property type="entry name" value="POLYGALACTURONASE"/>
    <property type="match status" value="1"/>
</dbReference>
<organism evidence="10 11">
    <name type="scientific">Rhamnella rubrinervis</name>
    <dbReference type="NCBI Taxonomy" id="2594499"/>
    <lineage>
        <taxon>Eukaryota</taxon>
        <taxon>Viridiplantae</taxon>
        <taxon>Streptophyta</taxon>
        <taxon>Embryophyta</taxon>
        <taxon>Tracheophyta</taxon>
        <taxon>Spermatophyta</taxon>
        <taxon>Magnoliopsida</taxon>
        <taxon>eudicotyledons</taxon>
        <taxon>Gunneridae</taxon>
        <taxon>Pentapetalae</taxon>
        <taxon>rosids</taxon>
        <taxon>fabids</taxon>
        <taxon>Rosales</taxon>
        <taxon>Rhamnaceae</taxon>
        <taxon>rhamnoid group</taxon>
        <taxon>Rhamneae</taxon>
        <taxon>Rhamnella</taxon>
    </lineage>
</organism>
<dbReference type="PANTHER" id="PTHR31375">
    <property type="match status" value="1"/>
</dbReference>
<dbReference type="Pfam" id="PF00295">
    <property type="entry name" value="Glyco_hydro_28"/>
    <property type="match status" value="1"/>
</dbReference>
<proteinExistence type="inferred from homology"/>
<dbReference type="OrthoDB" id="1177184at2759"/>
<comment type="subcellular location">
    <subcellularLocation>
        <location evidence="1">Secreted</location>
        <location evidence="1">Cell wall</location>
    </subcellularLocation>
</comment>
<dbReference type="GO" id="GO:0071555">
    <property type="term" value="P:cell wall organization"/>
    <property type="evidence" value="ECO:0007669"/>
    <property type="project" value="UniProtKB-KW"/>
</dbReference>
<dbReference type="Gene3D" id="2.160.20.10">
    <property type="entry name" value="Single-stranded right-handed beta-helix, Pectin lyase-like"/>
    <property type="match status" value="1"/>
</dbReference>
<evidence type="ECO:0000313" key="11">
    <source>
        <dbReference type="Proteomes" id="UP000796880"/>
    </source>
</evidence>
<dbReference type="Proteomes" id="UP000796880">
    <property type="component" value="Unassembled WGS sequence"/>
</dbReference>
<evidence type="ECO:0000256" key="5">
    <source>
        <dbReference type="ARBA" id="ARBA00022801"/>
    </source>
</evidence>
<dbReference type="InterPro" id="IPR012334">
    <property type="entry name" value="Pectin_lyas_fold"/>
</dbReference>
<dbReference type="SMART" id="SM00710">
    <property type="entry name" value="PbH1"/>
    <property type="match status" value="5"/>
</dbReference>
<sequence length="383" mass="41392">MFSFVFVVNVEAQAAVFDVVRYGAVADGKTDNTKAFSEAWNQACQTRGSTMVLIPKGTYLLNPIIFEGPCKGRTGFSIQGTLKASTDKQYFGLGYWINFRYVNDLAIDGRGSLDGQGPSAWPYNSCSKASSCRVLPTSLKLDFITNSIVNGITLIDSKQVQINLFACQGLKISNVKIQAPADSPNTDGIHMGKSIDIEIFNSEISTGDDCISLSPGSRNINVHNVLCGPGHGISVGSLGKGPDEDDVEALAVRNSTFVGTENGVRVKTWATNYPSNVRNLTYDQIHMVNVRNPIIIDQKYCLTGNCKQGSSSSQVQIRDVKFRNIWGDSTSEVAVDLECSQSRPCQGIELNNIDLVYNKGPARSYCSNAGGVALGRQTPPSCL</sequence>
<feature type="active site" evidence="8">
    <location>
        <position position="231"/>
    </location>
</feature>
<dbReference type="SUPFAM" id="SSF51126">
    <property type="entry name" value="Pectin lyase-like"/>
    <property type="match status" value="1"/>
</dbReference>
<evidence type="ECO:0000256" key="9">
    <source>
        <dbReference type="RuleBase" id="RU361169"/>
    </source>
</evidence>
<evidence type="ECO:0000313" key="10">
    <source>
        <dbReference type="EMBL" id="KAF3453366.1"/>
    </source>
</evidence>
<comment type="caution">
    <text evidence="10">The sequence shown here is derived from an EMBL/GenBank/DDBJ whole genome shotgun (WGS) entry which is preliminary data.</text>
</comment>
<comment type="similarity">
    <text evidence="2 9">Belongs to the glycosyl hydrolase 28 family.</text>
</comment>
<evidence type="ECO:0000256" key="4">
    <source>
        <dbReference type="ARBA" id="ARBA00022525"/>
    </source>
</evidence>
<keyword evidence="5 9" id="KW-0378">Hydrolase</keyword>
<keyword evidence="11" id="KW-1185">Reference proteome</keyword>